<feature type="transmembrane region" description="Helical" evidence="5">
    <location>
        <begin position="417"/>
        <end position="445"/>
    </location>
</feature>
<dbReference type="PANTHER" id="PTHR23501">
    <property type="entry name" value="MAJOR FACILITATOR SUPERFAMILY"/>
    <property type="match status" value="1"/>
</dbReference>
<evidence type="ECO:0000256" key="5">
    <source>
        <dbReference type="SAM" id="Phobius"/>
    </source>
</evidence>
<feature type="domain" description="Major facilitator superfamily (MFS) profile" evidence="6">
    <location>
        <begin position="21"/>
        <end position="492"/>
    </location>
</feature>
<dbReference type="GO" id="GO:0022857">
    <property type="term" value="F:transmembrane transporter activity"/>
    <property type="evidence" value="ECO:0007669"/>
    <property type="project" value="InterPro"/>
</dbReference>
<feature type="transmembrane region" description="Helical" evidence="5">
    <location>
        <begin position="207"/>
        <end position="228"/>
    </location>
</feature>
<protein>
    <submittedName>
        <fullName evidence="7">MFS transporter</fullName>
    </submittedName>
</protein>
<keyword evidence="3 5" id="KW-1133">Transmembrane helix</keyword>
<dbReference type="EMBL" id="CP084166">
    <property type="protein sequence ID" value="UJG41507.1"/>
    <property type="molecule type" value="Genomic_DNA"/>
</dbReference>
<sequence length="511" mass="55856">MKINLNKLQRKENGQVRIGVLISGTGIGVFMASLDATVAVILLELIRADFNVSPNRIQWVVLSYLLVMMAFTIIAGDLGDKISNKHIFQLGMLIFALGSFLCFLSHSLMFLIFARAIQSLGATGMIANGIALVTRFTTRNNRGKAMGLSNLIISVSVISGPLLGALITHYYSWRVVFLVNVPIGLVGLIWGQFAIPETPSLKKEKKADYIGSLSFASFLTLFMLSLSLFVEEIVPNSQTYAIISLVGSVIFFPIFIWWEGRHDNPLIDLKLLKDKKISFGLITAVMKHQGYIIILYHLNIYLQAIHIAARIDNIELPSIIIVGLIISGLPVGMAIMAVISGYLSDKIDARYLCTAAILGVVLMLILLFIFLSVDAPIWFYVIVTTIIGVCIGLFQSPNINSVMSAAPKDKVGVISGLHGLTTSIGISLGTAISTAVLTLGGTIIANSKGIQVGNLVDTPEVYVPALRWMFLFFAIITSFGAIISYLRGPENREKIEEEKVNLKNFKSLIKN</sequence>
<dbReference type="PRINTS" id="PR01036">
    <property type="entry name" value="TCRTETB"/>
</dbReference>
<comment type="subcellular location">
    <subcellularLocation>
        <location evidence="1">Membrane</location>
        <topology evidence="1">Multi-pass membrane protein</topology>
    </subcellularLocation>
</comment>
<feature type="transmembrane region" description="Helical" evidence="5">
    <location>
        <begin position="279"/>
        <end position="298"/>
    </location>
</feature>
<dbReference type="InterPro" id="IPR020846">
    <property type="entry name" value="MFS_dom"/>
</dbReference>
<dbReference type="PROSITE" id="PS50850">
    <property type="entry name" value="MFS"/>
    <property type="match status" value="1"/>
</dbReference>
<feature type="transmembrane region" description="Helical" evidence="5">
    <location>
        <begin position="150"/>
        <end position="171"/>
    </location>
</feature>
<proteinExistence type="predicted"/>
<dbReference type="SUPFAM" id="SSF103473">
    <property type="entry name" value="MFS general substrate transporter"/>
    <property type="match status" value="1"/>
</dbReference>
<dbReference type="Gene3D" id="1.20.1720.10">
    <property type="entry name" value="Multidrug resistance protein D"/>
    <property type="match status" value="1"/>
</dbReference>
<evidence type="ECO:0000256" key="2">
    <source>
        <dbReference type="ARBA" id="ARBA00022692"/>
    </source>
</evidence>
<feature type="transmembrane region" description="Helical" evidence="5">
    <location>
        <begin position="120"/>
        <end position="138"/>
    </location>
</feature>
<dbReference type="InterPro" id="IPR036259">
    <property type="entry name" value="MFS_trans_sf"/>
</dbReference>
<dbReference type="PANTHER" id="PTHR23501:SF5">
    <property type="entry name" value="TRANSPORT PROTEIN"/>
    <property type="match status" value="1"/>
</dbReference>
<feature type="transmembrane region" description="Helical" evidence="5">
    <location>
        <begin position="351"/>
        <end position="371"/>
    </location>
</feature>
<gene>
    <name evidence="7" type="ORF">K9W45_03350</name>
</gene>
<evidence type="ECO:0000256" key="1">
    <source>
        <dbReference type="ARBA" id="ARBA00004141"/>
    </source>
</evidence>
<dbReference type="Gene3D" id="1.20.1250.20">
    <property type="entry name" value="MFS general substrate transporter like domains"/>
    <property type="match status" value="1"/>
</dbReference>
<accession>A0A9Y1BMI2</accession>
<dbReference type="CDD" id="cd17321">
    <property type="entry name" value="MFS_MMR_MDR_like"/>
    <property type="match status" value="1"/>
</dbReference>
<dbReference type="Pfam" id="PF07690">
    <property type="entry name" value="MFS_1"/>
    <property type="match status" value="1"/>
</dbReference>
<evidence type="ECO:0000259" key="6">
    <source>
        <dbReference type="PROSITE" id="PS50850"/>
    </source>
</evidence>
<name>A0A9Y1BMI2_9ARCH</name>
<feature type="transmembrane region" description="Helical" evidence="5">
    <location>
        <begin position="240"/>
        <end position="258"/>
    </location>
</feature>
<evidence type="ECO:0000313" key="7">
    <source>
        <dbReference type="EMBL" id="UJG41507.1"/>
    </source>
</evidence>
<dbReference type="InterPro" id="IPR011701">
    <property type="entry name" value="MFS"/>
</dbReference>
<dbReference type="AlphaFoldDB" id="A0A9Y1BMI2"/>
<dbReference type="GO" id="GO:0005886">
    <property type="term" value="C:plasma membrane"/>
    <property type="evidence" value="ECO:0007669"/>
    <property type="project" value="TreeGrafter"/>
</dbReference>
<keyword evidence="2 5" id="KW-0812">Transmembrane</keyword>
<feature type="transmembrane region" description="Helical" evidence="5">
    <location>
        <begin position="465"/>
        <end position="486"/>
    </location>
</feature>
<feature type="transmembrane region" description="Helical" evidence="5">
    <location>
        <begin position="318"/>
        <end position="339"/>
    </location>
</feature>
<reference evidence="7" key="1">
    <citation type="journal article" date="2022" name="Nat. Microbiol.">
        <title>Unique mobile elements and scalable gene flow at the prokaryote-eukaryote boundary revealed by circularized Asgard archaea genomes.</title>
        <authorList>
            <person name="Wu F."/>
            <person name="Speth D.R."/>
            <person name="Philosof A."/>
            <person name="Cremiere A."/>
            <person name="Narayanan A."/>
            <person name="Barco R.A."/>
            <person name="Connon S.A."/>
            <person name="Amend J.P."/>
            <person name="Antoshechkin I.A."/>
            <person name="Orphan V.J."/>
        </authorList>
    </citation>
    <scope>NUCLEOTIDE SEQUENCE</scope>
    <source>
        <strain evidence="7">PM71</strain>
    </source>
</reference>
<feature type="transmembrane region" description="Helical" evidence="5">
    <location>
        <begin position="20"/>
        <end position="45"/>
    </location>
</feature>
<evidence type="ECO:0000256" key="3">
    <source>
        <dbReference type="ARBA" id="ARBA00022989"/>
    </source>
</evidence>
<feature type="transmembrane region" description="Helical" evidence="5">
    <location>
        <begin position="90"/>
        <end position="114"/>
    </location>
</feature>
<feature type="transmembrane region" description="Helical" evidence="5">
    <location>
        <begin position="177"/>
        <end position="195"/>
    </location>
</feature>
<evidence type="ECO:0000256" key="4">
    <source>
        <dbReference type="ARBA" id="ARBA00023136"/>
    </source>
</evidence>
<dbReference type="Proteomes" id="UP001201020">
    <property type="component" value="Chromosome"/>
</dbReference>
<feature type="transmembrane region" description="Helical" evidence="5">
    <location>
        <begin position="377"/>
        <end position="396"/>
    </location>
</feature>
<feature type="transmembrane region" description="Helical" evidence="5">
    <location>
        <begin position="57"/>
        <end position="78"/>
    </location>
</feature>
<keyword evidence="4 5" id="KW-0472">Membrane</keyword>
<organism evidence="7">
    <name type="scientific">Candidatus Heimdallarchaeum aukensis</name>
    <dbReference type="NCBI Taxonomy" id="2876573"/>
    <lineage>
        <taxon>Archaea</taxon>
        <taxon>Promethearchaeati</taxon>
        <taxon>Candidatus Heimdallarchaeota</taxon>
        <taxon>Candidatus Heimdallarchaeia (ex Rinke et al. 2021) (nom. nud.)</taxon>
        <taxon>Candidatus Heimdallarchaeales</taxon>
        <taxon>Candidatus Heimdallarchaeaceae</taxon>
        <taxon>Candidatus Heimdallarchaeum</taxon>
    </lineage>
</organism>